<dbReference type="Proteomes" id="UP001165135">
    <property type="component" value="Unassembled WGS sequence"/>
</dbReference>
<keyword evidence="1" id="KW-1133">Transmembrane helix</keyword>
<reference evidence="2" key="1">
    <citation type="submission" date="2023-03" db="EMBL/GenBank/DDBJ databases">
        <title>Actinoallomurus iriomotensis NBRC 103681.</title>
        <authorList>
            <person name="Ichikawa N."/>
            <person name="Sato H."/>
            <person name="Tonouchi N."/>
        </authorList>
    </citation>
    <scope>NUCLEOTIDE SEQUENCE</scope>
    <source>
        <strain evidence="2">NBRC 103681</strain>
    </source>
</reference>
<protein>
    <submittedName>
        <fullName evidence="2">Uncharacterized protein</fullName>
    </submittedName>
</protein>
<gene>
    <name evidence="2" type="ORF">Airi01_059840</name>
</gene>
<sequence length="85" mass="9310">MNGHALAEVIGAAGLSTVVAVTIWQVAAIVRAKILAPREGRYQELAESTAAVQERTDLQLREITLVLEDMRGRLASLERILKEVE</sequence>
<dbReference type="EMBL" id="BSTJ01000008">
    <property type="protein sequence ID" value="GLY77717.1"/>
    <property type="molecule type" value="Genomic_DNA"/>
</dbReference>
<organism evidence="2 3">
    <name type="scientific">Actinoallomurus iriomotensis</name>
    <dbReference type="NCBI Taxonomy" id="478107"/>
    <lineage>
        <taxon>Bacteria</taxon>
        <taxon>Bacillati</taxon>
        <taxon>Actinomycetota</taxon>
        <taxon>Actinomycetes</taxon>
        <taxon>Streptosporangiales</taxon>
        <taxon>Thermomonosporaceae</taxon>
        <taxon>Actinoallomurus</taxon>
    </lineage>
</organism>
<evidence type="ECO:0000256" key="1">
    <source>
        <dbReference type="SAM" id="Phobius"/>
    </source>
</evidence>
<evidence type="ECO:0000313" key="2">
    <source>
        <dbReference type="EMBL" id="GLY77717.1"/>
    </source>
</evidence>
<evidence type="ECO:0000313" key="3">
    <source>
        <dbReference type="Proteomes" id="UP001165135"/>
    </source>
</evidence>
<dbReference type="AlphaFoldDB" id="A0A9W6RPF4"/>
<comment type="caution">
    <text evidence="2">The sequence shown here is derived from an EMBL/GenBank/DDBJ whole genome shotgun (WGS) entry which is preliminary data.</text>
</comment>
<keyword evidence="1" id="KW-0812">Transmembrane</keyword>
<keyword evidence="1" id="KW-0472">Membrane</keyword>
<name>A0A9W6RPF4_9ACTN</name>
<feature type="transmembrane region" description="Helical" evidence="1">
    <location>
        <begin position="6"/>
        <end position="30"/>
    </location>
</feature>
<proteinExistence type="predicted"/>
<accession>A0A9W6RPF4</accession>